<dbReference type="InterPro" id="IPR059120">
    <property type="entry name" value="Cullin-like_AB"/>
</dbReference>
<accession>A0A088S499</accession>
<sequence length="706" mass="79521">MSSVVSSRKRMAEYSTFSDKWGIIEETVLCIFKKEVSRNSFQRIHHSVFQLCQAHYGSQVLERLEEQLYAQVSTVLNRIEDSSVYVADFLREWQDYNDSVSQISNVLLYFNKNYMYACHHSSIEHLGERIFCSSTLGNPEVSARLIASIKQSIHVPAAESIIRDIGQELYTAEGSKYFVRCMETPFVDAIVDKYAAQGEQQRQSLTTNNYLQWVQSVVSSESHKYADTFFYILLDKLTNALYSSLVLSDPSSVDDMLTGPTGLVHMLEEWDVTSISTVVQVFCAMKREKDVIDVIAQALKEKSEGIINDRSTGVFPFLGVQKMLQLIERAKELDGLFTAEEGHSQSPFLRVIRNVLGSDTRFMETLSVYYDSGIRQGKDDVVSTVGNNVLTILQLTPDLEAFEVAFRSHLAVRLIYAKPHAVDMECRFIDRLFNIYGSSVVNRFQKMVEDIRSATAAQEKLVADMKTKKISPPLEFDVLVLTSGLWPQYTNIPLSIPQSMESCKHVFQEYYRRRHNGRKIVFQMSLGSIAFQLCHGGRTYHVSAHTHFVNSIMALNSDEDVSVAVVARQGALSSDEVLTHFNTLCHVGLAERNGTEFRFNRRFYSSKSKVKVSAGVQKSAHDSSGGAIAACKGMDGARTMSLDATIVKLLKEHNSIDYHTLCCAIESELRGVCSPTRTDIKLRVDALMEKGLLMRGESANCYVYCS</sequence>
<evidence type="ECO:0000256" key="3">
    <source>
        <dbReference type="RuleBase" id="RU003829"/>
    </source>
</evidence>
<dbReference type="InterPro" id="IPR001373">
    <property type="entry name" value="Cullin_N"/>
</dbReference>
<dbReference type="Gene3D" id="1.20.1310.10">
    <property type="entry name" value="Cullin Repeats"/>
    <property type="match status" value="2"/>
</dbReference>
<dbReference type="InterPro" id="IPR019559">
    <property type="entry name" value="Cullin_neddylation_domain"/>
</dbReference>
<dbReference type="RefSeq" id="XP_010703250.1">
    <property type="nucleotide sequence ID" value="XM_010704948.1"/>
</dbReference>
<dbReference type="Pfam" id="PF26557">
    <property type="entry name" value="Cullin_AB"/>
    <property type="match status" value="1"/>
</dbReference>
<comment type="similarity">
    <text evidence="1 2 3">Belongs to the cullin family.</text>
</comment>
<proteinExistence type="inferred from homology"/>
<dbReference type="EMBL" id="CP009404">
    <property type="protein sequence ID" value="AIO02450.1"/>
    <property type="molecule type" value="Genomic_DNA"/>
</dbReference>
<dbReference type="SUPFAM" id="SSF75632">
    <property type="entry name" value="Cullin homology domain"/>
    <property type="match status" value="1"/>
</dbReference>
<dbReference type="InterPro" id="IPR036388">
    <property type="entry name" value="WH-like_DNA-bd_sf"/>
</dbReference>
<dbReference type="AlphaFoldDB" id="A0A088S499"/>
<dbReference type="GO" id="GO:0006511">
    <property type="term" value="P:ubiquitin-dependent protein catabolic process"/>
    <property type="evidence" value="ECO:0007669"/>
    <property type="project" value="InterPro"/>
</dbReference>
<reference evidence="5 6" key="1">
    <citation type="journal article" date="2015" name="Sci. Rep.">
        <title>The genome of Leishmania panamensis: insights into genomics of the L. (Viannia) subgenus.</title>
        <authorList>
            <person name="Llanes A."/>
            <person name="Restrepo C.M."/>
            <person name="Vecchio G.D."/>
            <person name="Anguizola F.J."/>
            <person name="Lleonart R."/>
        </authorList>
    </citation>
    <scope>NUCLEOTIDE SEQUENCE [LARGE SCALE GENOMIC DNA]</scope>
    <source>
        <strain evidence="5 6">MHOM/PA/94/PSC-1</strain>
    </source>
</reference>
<evidence type="ECO:0000256" key="2">
    <source>
        <dbReference type="PROSITE-ProRule" id="PRU00330"/>
    </source>
</evidence>
<dbReference type="InterPro" id="IPR016158">
    <property type="entry name" value="Cullin_homology"/>
</dbReference>
<dbReference type="VEuPathDB" id="TriTrypDB:LPAL13_350038900"/>
<dbReference type="VEuPathDB" id="TriTrypDB:LPMP_353130"/>
<dbReference type="Gene3D" id="1.10.10.10">
    <property type="entry name" value="Winged helix-like DNA-binding domain superfamily/Winged helix DNA-binding domain"/>
    <property type="match status" value="1"/>
</dbReference>
<dbReference type="eggNOG" id="KOG2166">
    <property type="taxonomic scope" value="Eukaryota"/>
</dbReference>
<dbReference type="InterPro" id="IPR036390">
    <property type="entry name" value="WH_DNA-bd_sf"/>
</dbReference>
<dbReference type="PANTHER" id="PTHR11932">
    <property type="entry name" value="CULLIN"/>
    <property type="match status" value="1"/>
</dbReference>
<evidence type="ECO:0000313" key="5">
    <source>
        <dbReference type="EMBL" id="AIO02450.1"/>
    </source>
</evidence>
<protein>
    <submittedName>
        <fullName evidence="5">Cullin-like protein</fullName>
    </submittedName>
</protein>
<gene>
    <name evidence="5" type="ORF">LPMP_353130</name>
</gene>
<dbReference type="SUPFAM" id="SSF46785">
    <property type="entry name" value="Winged helix' DNA-binding domain"/>
    <property type="match status" value="1"/>
</dbReference>
<dbReference type="KEGG" id="lpan:LPMP_353130"/>
<feature type="domain" description="Cullin family profile" evidence="4">
    <location>
        <begin position="361"/>
        <end position="585"/>
    </location>
</feature>
<dbReference type="PROSITE" id="PS50069">
    <property type="entry name" value="CULLIN_2"/>
    <property type="match status" value="1"/>
</dbReference>
<organism evidence="5 6">
    <name type="scientific">Leishmania panamensis</name>
    <dbReference type="NCBI Taxonomy" id="5679"/>
    <lineage>
        <taxon>Eukaryota</taxon>
        <taxon>Discoba</taxon>
        <taxon>Euglenozoa</taxon>
        <taxon>Kinetoplastea</taxon>
        <taxon>Metakinetoplastina</taxon>
        <taxon>Trypanosomatida</taxon>
        <taxon>Trypanosomatidae</taxon>
        <taxon>Leishmaniinae</taxon>
        <taxon>Leishmania</taxon>
        <taxon>Leishmania guyanensis species complex</taxon>
    </lineage>
</organism>
<dbReference type="InterPro" id="IPR045093">
    <property type="entry name" value="Cullin"/>
</dbReference>
<name>A0A088S499_LEIPA</name>
<dbReference type="GeneID" id="22579342"/>
<dbReference type="SMART" id="SM00884">
    <property type="entry name" value="Cullin_Nedd8"/>
    <property type="match status" value="1"/>
</dbReference>
<dbReference type="Proteomes" id="UP000063063">
    <property type="component" value="Chromosome 35"/>
</dbReference>
<dbReference type="GO" id="GO:0031625">
    <property type="term" value="F:ubiquitin protein ligase binding"/>
    <property type="evidence" value="ECO:0007669"/>
    <property type="project" value="InterPro"/>
</dbReference>
<evidence type="ECO:0000256" key="1">
    <source>
        <dbReference type="ARBA" id="ARBA00006019"/>
    </source>
</evidence>
<dbReference type="SUPFAM" id="SSF74788">
    <property type="entry name" value="Cullin repeat-like"/>
    <property type="match status" value="1"/>
</dbReference>
<dbReference type="Pfam" id="PF00888">
    <property type="entry name" value="Cullin"/>
    <property type="match status" value="1"/>
</dbReference>
<evidence type="ECO:0000259" key="4">
    <source>
        <dbReference type="PROSITE" id="PS50069"/>
    </source>
</evidence>
<dbReference type="InterPro" id="IPR036317">
    <property type="entry name" value="Cullin_homology_sf"/>
</dbReference>
<dbReference type="Gene3D" id="3.30.230.130">
    <property type="entry name" value="Cullin, Chain C, Domain 2"/>
    <property type="match status" value="1"/>
</dbReference>
<dbReference type="InterPro" id="IPR016159">
    <property type="entry name" value="Cullin_repeat-like_dom_sf"/>
</dbReference>
<dbReference type="SMART" id="SM00182">
    <property type="entry name" value="CULLIN"/>
    <property type="match status" value="1"/>
</dbReference>
<dbReference type="OrthoDB" id="27073at2759"/>
<dbReference type="Pfam" id="PF10557">
    <property type="entry name" value="Cullin_Nedd8"/>
    <property type="match status" value="1"/>
</dbReference>
<keyword evidence="6" id="KW-1185">Reference proteome</keyword>
<evidence type="ECO:0000313" key="6">
    <source>
        <dbReference type="Proteomes" id="UP000063063"/>
    </source>
</evidence>